<reference evidence="2 3" key="1">
    <citation type="journal article" date="2011" name="J. Bacteriol.">
        <title>Draft genome sequence of Caloramator australicus strain RC3T, a thermoanaerobe from the Great Artesian Basin of Australia.</title>
        <authorList>
            <person name="Ogg C.D."/>
            <person name="Patel B.K.C."/>
        </authorList>
    </citation>
    <scope>NUCLEOTIDE SEQUENCE [LARGE SCALE GENOMIC DNA]</scope>
    <source>
        <strain evidence="2 3">RC3</strain>
    </source>
</reference>
<keyword evidence="1" id="KW-0472">Membrane</keyword>
<dbReference type="OrthoDB" id="2062630at2"/>
<dbReference type="AlphaFoldDB" id="I7J4V0"/>
<keyword evidence="1" id="KW-1133">Transmembrane helix</keyword>
<name>I7J4V0_9CLOT</name>
<gene>
    <name evidence="2" type="ORF">CAAU_0987</name>
</gene>
<dbReference type="Pfam" id="PF19601">
    <property type="entry name" value="DUF6106"/>
    <property type="match status" value="1"/>
</dbReference>
<feature type="transmembrane region" description="Helical" evidence="1">
    <location>
        <begin position="44"/>
        <end position="63"/>
    </location>
</feature>
<evidence type="ECO:0000313" key="3">
    <source>
        <dbReference type="Proteomes" id="UP000007652"/>
    </source>
</evidence>
<feature type="transmembrane region" description="Helical" evidence="1">
    <location>
        <begin position="20"/>
        <end position="38"/>
    </location>
</feature>
<sequence>MDKFYEQLITTSKSAVYKFLNFLMYCSFIFAVFYFLLAALLFSMLYFIAAAIVLILGFAFRIFRNRQYKEYEYIFTNGNLQIDTIYNKSKRKTLIDEDVKNFDAFGRADEIKVSDDYKKIFCIPFDCKSEIYVFLASGKRAVYIAPDEEMLRLINLYNVRRRW</sequence>
<evidence type="ECO:0000256" key="1">
    <source>
        <dbReference type="SAM" id="Phobius"/>
    </source>
</evidence>
<dbReference type="STRING" id="857293.CAAU_0987"/>
<dbReference type="InterPro" id="IPR046088">
    <property type="entry name" value="DUF6106"/>
</dbReference>
<accession>I7J4V0</accession>
<dbReference type="eggNOG" id="ENOG50332G5">
    <property type="taxonomic scope" value="Bacteria"/>
</dbReference>
<dbReference type="Proteomes" id="UP000007652">
    <property type="component" value="Unassembled WGS sequence"/>
</dbReference>
<dbReference type="EMBL" id="CAKP01000051">
    <property type="protein sequence ID" value="CCJ33071.1"/>
    <property type="molecule type" value="Genomic_DNA"/>
</dbReference>
<comment type="caution">
    <text evidence="2">The sequence shown here is derived from an EMBL/GenBank/DDBJ whole genome shotgun (WGS) entry which is preliminary data.</text>
</comment>
<organism evidence="2 3">
    <name type="scientific">Caloramator australicus RC3</name>
    <dbReference type="NCBI Taxonomy" id="857293"/>
    <lineage>
        <taxon>Bacteria</taxon>
        <taxon>Bacillati</taxon>
        <taxon>Bacillota</taxon>
        <taxon>Clostridia</taxon>
        <taxon>Eubacteriales</taxon>
        <taxon>Clostridiaceae</taxon>
        <taxon>Caloramator</taxon>
    </lineage>
</organism>
<proteinExistence type="predicted"/>
<dbReference type="RefSeq" id="WP_008908345.1">
    <property type="nucleotide sequence ID" value="NZ_CAKP01000051.1"/>
</dbReference>
<keyword evidence="1" id="KW-0812">Transmembrane</keyword>
<evidence type="ECO:0000313" key="2">
    <source>
        <dbReference type="EMBL" id="CCJ33071.1"/>
    </source>
</evidence>
<protein>
    <submittedName>
        <fullName evidence="2">Uncharacterized protein</fullName>
    </submittedName>
</protein>
<keyword evidence="3" id="KW-1185">Reference proteome</keyword>